<evidence type="ECO:0000256" key="7">
    <source>
        <dbReference type="SAM" id="Phobius"/>
    </source>
</evidence>
<dbReference type="PANTHER" id="PTHR14969">
    <property type="entry name" value="SPHINGOSINE-1-PHOSPHATE PHOSPHOHYDROLASE"/>
    <property type="match status" value="1"/>
</dbReference>
<accession>A0A543HY06</accession>
<keyword evidence="10" id="KW-1185">Reference proteome</keyword>
<feature type="transmembrane region" description="Helical" evidence="7">
    <location>
        <begin position="39"/>
        <end position="61"/>
    </location>
</feature>
<dbReference type="SUPFAM" id="SSF48317">
    <property type="entry name" value="Acid phosphatase/Vanadium-dependent haloperoxidase"/>
    <property type="match status" value="1"/>
</dbReference>
<evidence type="ECO:0000256" key="5">
    <source>
        <dbReference type="ARBA" id="ARBA00022989"/>
    </source>
</evidence>
<evidence type="ECO:0000256" key="3">
    <source>
        <dbReference type="ARBA" id="ARBA00022692"/>
    </source>
</evidence>
<evidence type="ECO:0000313" key="10">
    <source>
        <dbReference type="Proteomes" id="UP000318331"/>
    </source>
</evidence>
<dbReference type="CDD" id="cd03392">
    <property type="entry name" value="PAP2_like_2"/>
    <property type="match status" value="1"/>
</dbReference>
<dbReference type="AlphaFoldDB" id="A0A543HY06"/>
<dbReference type="InterPro" id="IPR000326">
    <property type="entry name" value="PAP2/HPO"/>
</dbReference>
<evidence type="ECO:0000313" key="9">
    <source>
        <dbReference type="EMBL" id="TQM63125.1"/>
    </source>
</evidence>
<evidence type="ECO:0000256" key="6">
    <source>
        <dbReference type="ARBA" id="ARBA00023136"/>
    </source>
</evidence>
<evidence type="ECO:0000256" key="4">
    <source>
        <dbReference type="ARBA" id="ARBA00022801"/>
    </source>
</evidence>
<dbReference type="InterPro" id="IPR036938">
    <property type="entry name" value="PAP2/HPO_sf"/>
</dbReference>
<keyword evidence="3 7" id="KW-0812">Transmembrane</keyword>
<dbReference type="Proteomes" id="UP000318331">
    <property type="component" value="Unassembled WGS sequence"/>
</dbReference>
<dbReference type="PANTHER" id="PTHR14969:SF62">
    <property type="entry name" value="DECAPRENYLPHOSPHORYL-5-PHOSPHORIBOSE PHOSPHATASE RV3807C-RELATED"/>
    <property type="match status" value="1"/>
</dbReference>
<dbReference type="GO" id="GO:0016787">
    <property type="term" value="F:hydrolase activity"/>
    <property type="evidence" value="ECO:0007669"/>
    <property type="project" value="UniProtKB-KW"/>
</dbReference>
<evidence type="ECO:0000259" key="8">
    <source>
        <dbReference type="SMART" id="SM00014"/>
    </source>
</evidence>
<keyword evidence="2" id="KW-1003">Cell membrane</keyword>
<reference evidence="9 10" key="1">
    <citation type="submission" date="2019-06" db="EMBL/GenBank/DDBJ databases">
        <title>Sequencing the genomes of 1000 actinobacteria strains.</title>
        <authorList>
            <person name="Klenk H.-P."/>
        </authorList>
    </citation>
    <scope>NUCLEOTIDE SEQUENCE [LARGE SCALE GENOMIC DNA]</scope>
    <source>
        <strain evidence="9 10">DSM 18031</strain>
    </source>
</reference>
<sequence length="246" mass="26597">MVSPNYWSGKLVDAMPRSSGILPLSVALRRRMSVASGGLFLAVIVLAVVLHHGVDGAWAVADRSWLALMVDARQPVPLSLAYAFNEVGAGLWGAVIIPSVSVCVVFLVRGPRSAGYLVTVMILATLVTQLLKRVVARPRPEGMLVTSDFGSFPSGHSVQAVVWVVALGLLFPYVGVWVAGALYALAMMWSRTYLGVHWLTDVLGAAALGCAVALACYAGYGRWLRNERRPRVSTSHAYRTRHRRCP</sequence>
<dbReference type="GO" id="GO:0005886">
    <property type="term" value="C:plasma membrane"/>
    <property type="evidence" value="ECO:0007669"/>
    <property type="project" value="UniProtKB-SubCell"/>
</dbReference>
<organism evidence="9 10">
    <name type="scientific">Klugiella xanthotipulae</name>
    <dbReference type="NCBI Taxonomy" id="244735"/>
    <lineage>
        <taxon>Bacteria</taxon>
        <taxon>Bacillati</taxon>
        <taxon>Actinomycetota</taxon>
        <taxon>Actinomycetes</taxon>
        <taxon>Micrococcales</taxon>
        <taxon>Microbacteriaceae</taxon>
        <taxon>Klugiella</taxon>
    </lineage>
</organism>
<keyword evidence="6 7" id="KW-0472">Membrane</keyword>
<feature type="transmembrane region" description="Helical" evidence="7">
    <location>
        <begin position="160"/>
        <end position="186"/>
    </location>
</feature>
<feature type="transmembrane region" description="Helical" evidence="7">
    <location>
        <begin position="81"/>
        <end position="107"/>
    </location>
</feature>
<proteinExistence type="predicted"/>
<dbReference type="Gene3D" id="1.20.144.10">
    <property type="entry name" value="Phosphatidic acid phosphatase type 2/haloperoxidase"/>
    <property type="match status" value="2"/>
</dbReference>
<protein>
    <submittedName>
        <fullName evidence="9">Undecaprenyl-diphosphatase</fullName>
    </submittedName>
</protein>
<gene>
    <name evidence="9" type="ORF">FB466_1377</name>
</gene>
<evidence type="ECO:0000256" key="2">
    <source>
        <dbReference type="ARBA" id="ARBA00022475"/>
    </source>
</evidence>
<keyword evidence="4" id="KW-0378">Hydrolase</keyword>
<keyword evidence="5 7" id="KW-1133">Transmembrane helix</keyword>
<comment type="subcellular location">
    <subcellularLocation>
        <location evidence="1">Cell membrane</location>
        <topology evidence="1">Multi-pass membrane protein</topology>
    </subcellularLocation>
</comment>
<feature type="domain" description="Phosphatidic acid phosphatase type 2/haloperoxidase" evidence="8">
    <location>
        <begin position="114"/>
        <end position="217"/>
    </location>
</feature>
<dbReference type="SMART" id="SM00014">
    <property type="entry name" value="acidPPc"/>
    <property type="match status" value="1"/>
</dbReference>
<dbReference type="Pfam" id="PF01569">
    <property type="entry name" value="PAP2"/>
    <property type="match status" value="1"/>
</dbReference>
<comment type="caution">
    <text evidence="9">The sequence shown here is derived from an EMBL/GenBank/DDBJ whole genome shotgun (WGS) entry which is preliminary data.</text>
</comment>
<name>A0A543HY06_9MICO</name>
<evidence type="ECO:0000256" key="1">
    <source>
        <dbReference type="ARBA" id="ARBA00004651"/>
    </source>
</evidence>
<dbReference type="EMBL" id="VFPN01000002">
    <property type="protein sequence ID" value="TQM63125.1"/>
    <property type="molecule type" value="Genomic_DNA"/>
</dbReference>
<feature type="transmembrane region" description="Helical" evidence="7">
    <location>
        <begin position="198"/>
        <end position="220"/>
    </location>
</feature>